<organism evidence="11 12">
    <name type="scientific">Holothuria leucospilota</name>
    <name type="common">Black long sea cucumber</name>
    <name type="synonym">Mertensiothuria leucospilota</name>
    <dbReference type="NCBI Taxonomy" id="206669"/>
    <lineage>
        <taxon>Eukaryota</taxon>
        <taxon>Metazoa</taxon>
        <taxon>Echinodermata</taxon>
        <taxon>Eleutherozoa</taxon>
        <taxon>Echinozoa</taxon>
        <taxon>Holothuroidea</taxon>
        <taxon>Aspidochirotacea</taxon>
        <taxon>Aspidochirotida</taxon>
        <taxon>Holothuriidae</taxon>
        <taxon>Holothuria</taxon>
    </lineage>
</organism>
<dbReference type="PROSITE" id="PS50262">
    <property type="entry name" value="G_PROTEIN_RECEP_F1_2"/>
    <property type="match status" value="1"/>
</dbReference>
<keyword evidence="3 9" id="KW-0812">Transmembrane</keyword>
<keyword evidence="4 9" id="KW-1133">Transmembrane helix</keyword>
<feature type="transmembrane region" description="Helical" evidence="9">
    <location>
        <begin position="47"/>
        <end position="68"/>
    </location>
</feature>
<dbReference type="Gene3D" id="1.20.1070.10">
    <property type="entry name" value="Rhodopsin 7-helix transmembrane proteins"/>
    <property type="match status" value="1"/>
</dbReference>
<dbReference type="EMBL" id="JAIZAY010000017">
    <property type="protein sequence ID" value="KAJ8026151.1"/>
    <property type="molecule type" value="Genomic_DNA"/>
</dbReference>
<evidence type="ECO:0000256" key="1">
    <source>
        <dbReference type="ARBA" id="ARBA00004651"/>
    </source>
</evidence>
<evidence type="ECO:0000256" key="2">
    <source>
        <dbReference type="ARBA" id="ARBA00022475"/>
    </source>
</evidence>
<dbReference type="PANTHER" id="PTHR24228">
    <property type="entry name" value="B2 BRADYKININ RECEPTOR/ANGIOTENSIN II RECEPTOR"/>
    <property type="match status" value="1"/>
</dbReference>
<evidence type="ECO:0000256" key="8">
    <source>
        <dbReference type="ARBA" id="ARBA00023224"/>
    </source>
</evidence>
<keyword evidence="2" id="KW-1003">Cell membrane</keyword>
<evidence type="ECO:0000256" key="9">
    <source>
        <dbReference type="SAM" id="Phobius"/>
    </source>
</evidence>
<dbReference type="SUPFAM" id="SSF81321">
    <property type="entry name" value="Family A G protein-coupled receptor-like"/>
    <property type="match status" value="1"/>
</dbReference>
<comment type="caution">
    <text evidence="11">The sequence shown here is derived from an EMBL/GenBank/DDBJ whole genome shotgun (WGS) entry which is preliminary data.</text>
</comment>
<dbReference type="InterPro" id="IPR017452">
    <property type="entry name" value="GPCR_Rhodpsn_7TM"/>
</dbReference>
<dbReference type="PANTHER" id="PTHR24228:SF72">
    <property type="entry name" value="G-PROTEIN COUPLED RECEPTORS FAMILY 1 PROFILE DOMAIN-CONTAINING PROTEIN"/>
    <property type="match status" value="1"/>
</dbReference>
<dbReference type="InterPro" id="IPR000276">
    <property type="entry name" value="GPCR_Rhodpsn"/>
</dbReference>
<evidence type="ECO:0000256" key="4">
    <source>
        <dbReference type="ARBA" id="ARBA00022989"/>
    </source>
</evidence>
<keyword evidence="6 9" id="KW-0472">Membrane</keyword>
<evidence type="ECO:0000256" key="5">
    <source>
        <dbReference type="ARBA" id="ARBA00023040"/>
    </source>
</evidence>
<keyword evidence="5" id="KW-0297">G-protein coupled receptor</keyword>
<evidence type="ECO:0000259" key="10">
    <source>
        <dbReference type="PROSITE" id="PS50262"/>
    </source>
</evidence>
<evidence type="ECO:0000313" key="12">
    <source>
        <dbReference type="Proteomes" id="UP001152320"/>
    </source>
</evidence>
<name>A0A9Q1BFU2_HOLLE</name>
<dbReference type="Pfam" id="PF00001">
    <property type="entry name" value="7tm_1"/>
    <property type="match status" value="1"/>
</dbReference>
<protein>
    <recommendedName>
        <fullName evidence="10">G-protein coupled receptors family 1 profile domain-containing protein</fullName>
    </recommendedName>
</protein>
<keyword evidence="12" id="KW-1185">Reference proteome</keyword>
<sequence>MELHKEVIIFLSVHVSLNTTIFHSFLSSRNRNERGFISRRSHKHQTYITQNLLFVVATFLVFFAPINATILLGTNDFTRHLTVSFLLLNSCVNPIIYAVKHPHFRQVFKCILLCKLERIPQRGSCI</sequence>
<keyword evidence="7" id="KW-0675">Receptor</keyword>
<proteinExistence type="predicted"/>
<evidence type="ECO:0000313" key="11">
    <source>
        <dbReference type="EMBL" id="KAJ8026151.1"/>
    </source>
</evidence>
<evidence type="ECO:0000256" key="3">
    <source>
        <dbReference type="ARBA" id="ARBA00022692"/>
    </source>
</evidence>
<dbReference type="OrthoDB" id="5955147at2759"/>
<dbReference type="AlphaFoldDB" id="A0A9Q1BFU2"/>
<reference evidence="11" key="1">
    <citation type="submission" date="2021-10" db="EMBL/GenBank/DDBJ databases">
        <title>Tropical sea cucumber genome reveals ecological adaptation and Cuvierian tubules defense mechanism.</title>
        <authorList>
            <person name="Chen T."/>
        </authorList>
    </citation>
    <scope>NUCLEOTIDE SEQUENCE</scope>
    <source>
        <strain evidence="11">Nanhai2018</strain>
        <tissue evidence="11">Muscle</tissue>
    </source>
</reference>
<evidence type="ECO:0000256" key="6">
    <source>
        <dbReference type="ARBA" id="ARBA00023136"/>
    </source>
</evidence>
<feature type="domain" description="G-protein coupled receptors family 1 profile" evidence="10">
    <location>
        <begin position="1"/>
        <end position="97"/>
    </location>
</feature>
<dbReference type="GO" id="GO:0005886">
    <property type="term" value="C:plasma membrane"/>
    <property type="evidence" value="ECO:0007669"/>
    <property type="project" value="UniProtKB-SubCell"/>
</dbReference>
<keyword evidence="8" id="KW-0807">Transducer</keyword>
<gene>
    <name evidence="11" type="ORF">HOLleu_33911</name>
</gene>
<dbReference type="Proteomes" id="UP001152320">
    <property type="component" value="Chromosome 17"/>
</dbReference>
<evidence type="ECO:0000256" key="7">
    <source>
        <dbReference type="ARBA" id="ARBA00023170"/>
    </source>
</evidence>
<dbReference type="GO" id="GO:0004930">
    <property type="term" value="F:G protein-coupled receptor activity"/>
    <property type="evidence" value="ECO:0007669"/>
    <property type="project" value="UniProtKB-KW"/>
</dbReference>
<feature type="transmembrane region" description="Helical" evidence="9">
    <location>
        <begin position="80"/>
        <end position="99"/>
    </location>
</feature>
<accession>A0A9Q1BFU2</accession>
<comment type="subcellular location">
    <subcellularLocation>
        <location evidence="1">Cell membrane</location>
        <topology evidence="1">Multi-pass membrane protein</topology>
    </subcellularLocation>
</comment>
<dbReference type="PRINTS" id="PR00237">
    <property type="entry name" value="GPCRRHODOPSN"/>
</dbReference>